<feature type="compositionally biased region" description="Basic and acidic residues" evidence="1">
    <location>
        <begin position="90"/>
        <end position="100"/>
    </location>
</feature>
<dbReference type="EMBL" id="OUNF01000191">
    <property type="protein sequence ID" value="SPP34057.1"/>
    <property type="molecule type" value="Genomic_DNA"/>
</dbReference>
<dbReference type="AlphaFoldDB" id="A0A3B0IX36"/>
<gene>
    <name evidence="2" type="ORF">WBAF_0738</name>
</gene>
<evidence type="ECO:0000313" key="2">
    <source>
        <dbReference type="EMBL" id="SPP34057.1"/>
    </source>
</evidence>
<evidence type="ECO:0008006" key="3">
    <source>
        <dbReference type="Google" id="ProtNLM"/>
    </source>
</evidence>
<reference evidence="2" key="1">
    <citation type="submission" date="2018-04" db="EMBL/GenBank/DDBJ databases">
        <authorList>
            <person name="Go L.Y."/>
            <person name="Mitchell J.A."/>
        </authorList>
    </citation>
    <scope>NUCLEOTIDE SEQUENCE</scope>
    <source>
        <strain evidence="2">WBAF</strain>
    </source>
</reference>
<evidence type="ECO:0000256" key="1">
    <source>
        <dbReference type="SAM" id="MobiDB-lite"/>
    </source>
</evidence>
<feature type="region of interest" description="Disordered" evidence="1">
    <location>
        <begin position="90"/>
        <end position="111"/>
    </location>
</feature>
<accession>A0A3B0IX36</accession>
<protein>
    <recommendedName>
        <fullName evidence="3">Transposase</fullName>
    </recommendedName>
</protein>
<proteinExistence type="predicted"/>
<name>A0A3B0IX36_9RICK</name>
<sequence>MLANRVSEDIERAIVNIATEFPAYGQQRAANELRKRGIIISEGGVRSVWVRNDLETFKKRLKALETKVMQDGIILTEEQLAALEKVKEQREAHGEIDTEHPGYLGSQVCDS</sequence>
<organism evidence="2">
    <name type="scientific">Wolbachia endosymbiont of Aleurodicus floccissimus</name>
    <dbReference type="NCBI Taxonomy" id="2152762"/>
    <lineage>
        <taxon>Bacteria</taxon>
        <taxon>Pseudomonadati</taxon>
        <taxon>Pseudomonadota</taxon>
        <taxon>Alphaproteobacteria</taxon>
        <taxon>Rickettsiales</taxon>
        <taxon>Anaplasmataceae</taxon>
        <taxon>Wolbachieae</taxon>
        <taxon>Wolbachia</taxon>
    </lineage>
</organism>